<feature type="non-terminal residue" evidence="1">
    <location>
        <position position="248"/>
    </location>
</feature>
<dbReference type="Gene3D" id="2.60.40.10">
    <property type="entry name" value="Immunoglobulins"/>
    <property type="match status" value="1"/>
</dbReference>
<accession>X1N5Q0</accession>
<dbReference type="EMBL" id="BARV01032908">
    <property type="protein sequence ID" value="GAI39347.1"/>
    <property type="molecule type" value="Genomic_DNA"/>
</dbReference>
<dbReference type="Pfam" id="PF25788">
    <property type="entry name" value="Ig_Rha78A_N"/>
    <property type="match status" value="1"/>
</dbReference>
<dbReference type="SUPFAM" id="SSF49265">
    <property type="entry name" value="Fibronectin type III"/>
    <property type="match status" value="1"/>
</dbReference>
<evidence type="ECO:0008006" key="2">
    <source>
        <dbReference type="Google" id="ProtNLM"/>
    </source>
</evidence>
<feature type="non-terminal residue" evidence="1">
    <location>
        <position position="1"/>
    </location>
</feature>
<proteinExistence type="predicted"/>
<dbReference type="InterPro" id="IPR036116">
    <property type="entry name" value="FN3_sf"/>
</dbReference>
<dbReference type="AlphaFoldDB" id="X1N5Q0"/>
<dbReference type="InterPro" id="IPR013783">
    <property type="entry name" value="Ig-like_fold"/>
</dbReference>
<evidence type="ECO:0000313" key="1">
    <source>
        <dbReference type="EMBL" id="GAI39347.1"/>
    </source>
</evidence>
<protein>
    <recommendedName>
        <fullName evidence="2">Fibronectin type-III domain-containing protein</fullName>
    </recommendedName>
</protein>
<gene>
    <name evidence="1" type="ORF">S06H3_51813</name>
</gene>
<organism evidence="1">
    <name type="scientific">marine sediment metagenome</name>
    <dbReference type="NCBI Taxonomy" id="412755"/>
    <lineage>
        <taxon>unclassified sequences</taxon>
        <taxon>metagenomes</taxon>
        <taxon>ecological metagenomes</taxon>
    </lineage>
</organism>
<name>X1N5Q0_9ZZZZ</name>
<reference evidence="1" key="1">
    <citation type="journal article" date="2014" name="Front. Microbiol.">
        <title>High frequency of phylogenetically diverse reductive dehalogenase-homologous genes in deep subseafloor sedimentary metagenomes.</title>
        <authorList>
            <person name="Kawai M."/>
            <person name="Futagami T."/>
            <person name="Toyoda A."/>
            <person name="Takaki Y."/>
            <person name="Nishi S."/>
            <person name="Hori S."/>
            <person name="Arai W."/>
            <person name="Tsubouchi T."/>
            <person name="Morono Y."/>
            <person name="Uchiyama I."/>
            <person name="Ito T."/>
            <person name="Fujiyama A."/>
            <person name="Inagaki F."/>
            <person name="Takami H."/>
        </authorList>
    </citation>
    <scope>NUCLEOTIDE SEQUENCE</scope>
    <source>
        <strain evidence="1">Expedition CK06-06</strain>
    </source>
</reference>
<sequence>SDGSCIAKLDFDGTTCGAAGQVCGWARALAPVGDPNAGGWDGWIKLRGAVQSDGSPYRVYLDSSNYQSLGYSEFRGWAWGGNEGATSAEAESKAVIGWISFNCNNPETGNVCGASDYKVMTSINLNVPPSATELNVTEGNYCFAPKPPIFLKWTFDDPDPGDTQSAYQVQIDGIDTGKVPLSSETYSPNLSFNTSYSWRVKVWDNKGAESEWSAWDSFATDPRWPWPEFDYSPAEPDIGEEIQFCSIN</sequence>
<comment type="caution">
    <text evidence="1">The sequence shown here is derived from an EMBL/GenBank/DDBJ whole genome shotgun (WGS) entry which is preliminary data.</text>
</comment>